<dbReference type="InterPro" id="IPR015910">
    <property type="entry name" value="I/U_nuclsd_hydro_CS"/>
</dbReference>
<dbReference type="PANTHER" id="PTHR12304">
    <property type="entry name" value="INOSINE-URIDINE PREFERRING NUCLEOSIDE HYDROLASE"/>
    <property type="match status" value="1"/>
</dbReference>
<dbReference type="InterPro" id="IPR023186">
    <property type="entry name" value="IUNH"/>
</dbReference>
<keyword evidence="1 4" id="KW-0378">Hydrolase</keyword>
<evidence type="ECO:0000313" key="4">
    <source>
        <dbReference type="EMBL" id="KAA9134428.1"/>
    </source>
</evidence>
<dbReference type="InterPro" id="IPR036452">
    <property type="entry name" value="Ribo_hydro-like"/>
</dbReference>
<dbReference type="GO" id="GO:0045437">
    <property type="term" value="F:uridine nucleosidase activity"/>
    <property type="evidence" value="ECO:0007669"/>
    <property type="project" value="UniProtKB-ARBA"/>
</dbReference>
<evidence type="ECO:0000313" key="5">
    <source>
        <dbReference type="Proteomes" id="UP000326838"/>
    </source>
</evidence>
<keyword evidence="5" id="KW-1185">Reference proteome</keyword>
<dbReference type="GO" id="GO:0008477">
    <property type="term" value="F:purine nucleosidase activity"/>
    <property type="evidence" value="ECO:0007669"/>
    <property type="project" value="TreeGrafter"/>
</dbReference>
<accession>A0A5N0TIV2</accession>
<dbReference type="Gene3D" id="3.90.245.10">
    <property type="entry name" value="Ribonucleoside hydrolase-like"/>
    <property type="match status" value="1"/>
</dbReference>
<dbReference type="GO" id="GO:0006152">
    <property type="term" value="P:purine nucleoside catabolic process"/>
    <property type="evidence" value="ECO:0007669"/>
    <property type="project" value="TreeGrafter"/>
</dbReference>
<dbReference type="Pfam" id="PF01156">
    <property type="entry name" value="IU_nuc_hydro"/>
    <property type="match status" value="1"/>
</dbReference>
<sequence length="318" mass="33401">MTTPIPVYLDCDTGIDDTVALAYLLASPAVEVVGIGTVSGNTTAAQAARNTLDLLHLAGHDGIPVALGAHDHLDHPYGGGAAWVHGENGIGDVEVPHSPAEVDTRSAAELLIDLSHRYAGRLHVLTIGPMTNIAHALEQDPTLPSRVAEVTAMGGAALAPGNISPASEANVHNDPQAAAALIEADWDVTLVPLDVTLEHTLSEEQRGMLLADDRPFVRAVGEILDHYFDFYVTTYGRRTCALHDPLAAVIAAGGVSPARAPRVPVVVDTSWGPGRGQTIADLRGQRVAARDHEGVRTRVVLEVDAPIGAHLVETILAR</sequence>
<dbReference type="GO" id="GO:0005829">
    <property type="term" value="C:cytosol"/>
    <property type="evidence" value="ECO:0007669"/>
    <property type="project" value="TreeGrafter"/>
</dbReference>
<dbReference type="Proteomes" id="UP000326838">
    <property type="component" value="Unassembled WGS sequence"/>
</dbReference>
<dbReference type="EMBL" id="VYUY01000007">
    <property type="protein sequence ID" value="KAA9134428.1"/>
    <property type="molecule type" value="Genomic_DNA"/>
</dbReference>
<evidence type="ECO:0000256" key="2">
    <source>
        <dbReference type="ARBA" id="ARBA00023295"/>
    </source>
</evidence>
<organism evidence="4 5">
    <name type="scientific">Microbacterium caowuchunii</name>
    <dbReference type="NCBI Taxonomy" id="2614638"/>
    <lineage>
        <taxon>Bacteria</taxon>
        <taxon>Bacillati</taxon>
        <taxon>Actinomycetota</taxon>
        <taxon>Actinomycetes</taxon>
        <taxon>Micrococcales</taxon>
        <taxon>Microbacteriaceae</taxon>
        <taxon>Microbacterium</taxon>
    </lineage>
</organism>
<feature type="domain" description="Inosine/uridine-preferring nucleoside hydrolase" evidence="3">
    <location>
        <begin position="7"/>
        <end position="305"/>
    </location>
</feature>
<evidence type="ECO:0000259" key="3">
    <source>
        <dbReference type="Pfam" id="PF01156"/>
    </source>
</evidence>
<comment type="caution">
    <text evidence="4">The sequence shown here is derived from an EMBL/GenBank/DDBJ whole genome shotgun (WGS) entry which is preliminary data.</text>
</comment>
<dbReference type="AlphaFoldDB" id="A0A5N0TIV2"/>
<dbReference type="PANTHER" id="PTHR12304:SF4">
    <property type="entry name" value="URIDINE NUCLEOSIDASE"/>
    <property type="match status" value="1"/>
</dbReference>
<name>A0A5N0TIV2_9MICO</name>
<dbReference type="InterPro" id="IPR001910">
    <property type="entry name" value="Inosine/uridine_hydrolase_dom"/>
</dbReference>
<protein>
    <submittedName>
        <fullName evidence="4">Nucleoside hydrolase</fullName>
    </submittedName>
</protein>
<dbReference type="CDD" id="cd02650">
    <property type="entry name" value="nuc_hydro_CaPnhB"/>
    <property type="match status" value="1"/>
</dbReference>
<reference evidence="5" key="1">
    <citation type="submission" date="2019-09" db="EMBL/GenBank/DDBJ databases">
        <title>Mumia zhuanghuii sp. nov. isolated from the intestinal contents of plateau pika (Ochotona curzoniae) in the Qinghai-Tibet plateau of China.</title>
        <authorList>
            <person name="Tian Z."/>
        </authorList>
    </citation>
    <scope>NUCLEOTIDE SEQUENCE [LARGE SCALE GENOMIC DNA]</scope>
    <source>
        <strain evidence="5">L-033</strain>
    </source>
</reference>
<proteinExistence type="predicted"/>
<keyword evidence="2" id="KW-0326">Glycosidase</keyword>
<gene>
    <name evidence="4" type="ORF">F6B40_06570</name>
</gene>
<dbReference type="PROSITE" id="PS01247">
    <property type="entry name" value="IUNH"/>
    <property type="match status" value="1"/>
</dbReference>
<evidence type="ECO:0000256" key="1">
    <source>
        <dbReference type="ARBA" id="ARBA00022801"/>
    </source>
</evidence>
<dbReference type="RefSeq" id="WP_150892729.1">
    <property type="nucleotide sequence ID" value="NZ_VYUY01000007.1"/>
</dbReference>
<dbReference type="SUPFAM" id="SSF53590">
    <property type="entry name" value="Nucleoside hydrolase"/>
    <property type="match status" value="1"/>
</dbReference>